<dbReference type="GO" id="GO:0003677">
    <property type="term" value="F:DNA binding"/>
    <property type="evidence" value="ECO:0007669"/>
    <property type="project" value="UniProtKB-KW"/>
</dbReference>
<dbReference type="InterPro" id="IPR036093">
    <property type="entry name" value="NAC_dom_sf"/>
</dbReference>
<evidence type="ECO:0000256" key="3">
    <source>
        <dbReference type="ARBA" id="ARBA00023163"/>
    </source>
</evidence>
<evidence type="ECO:0000313" key="6">
    <source>
        <dbReference type="EMBL" id="RCV06010.1"/>
    </source>
</evidence>
<name>A0A368PLX4_SETIT</name>
<feature type="domain" description="NAC" evidence="5">
    <location>
        <begin position="51"/>
        <end position="195"/>
    </location>
</feature>
<dbReference type="Pfam" id="PF02365">
    <property type="entry name" value="NAM"/>
    <property type="match status" value="1"/>
</dbReference>
<keyword evidence="2" id="KW-0238">DNA-binding</keyword>
<sequence length="361" mass="39994">MGNLNPTETHSLPIVIKVQPLLLSPDSSPLQETGRNHHRTMSTKAAQILGHPPGVNFRPDDDELVEFFLLPRLRGEPSWFPGVVVINDDSAANTLPWNLLKRHGLVDDGNAYFFVHTNNEVARQDRYCPGDGTWVSQRQESGSSCICGETIKWRRTNLNLQMGRGKKGSMGWVMHEYTLTEPPCPFLKICHVTFTGHGKWRKRVPDDESDCQATGEPASKRPRVAVTAAAVDTSVPAIFQQEHSLPFPIDQGISAMTHQQQMVMMPMPDDKNDCQAANSSSATCANGSTMTTADQDSGAAHAYAGEESAQDTVEETLEWFRLDGKDLLADAEPTAEQQYGLDQQDQLFWRSIGVDTENIVF</sequence>
<evidence type="ECO:0000256" key="2">
    <source>
        <dbReference type="ARBA" id="ARBA00023125"/>
    </source>
</evidence>
<dbReference type="Gene3D" id="2.170.150.80">
    <property type="entry name" value="NAC domain"/>
    <property type="match status" value="1"/>
</dbReference>
<dbReference type="EMBL" id="CM003528">
    <property type="protein sequence ID" value="RCV06010.1"/>
    <property type="molecule type" value="Genomic_DNA"/>
</dbReference>
<proteinExistence type="predicted"/>
<keyword evidence="4" id="KW-0539">Nucleus</keyword>
<reference evidence="6" key="2">
    <citation type="submission" date="2015-07" db="EMBL/GenBank/DDBJ databases">
        <authorList>
            <person name="Noorani M."/>
        </authorList>
    </citation>
    <scope>NUCLEOTIDE SEQUENCE</scope>
    <source>
        <strain evidence="6">Yugu1</strain>
    </source>
</reference>
<keyword evidence="3" id="KW-0804">Transcription</keyword>
<keyword evidence="1" id="KW-0805">Transcription regulation</keyword>
<evidence type="ECO:0000259" key="5">
    <source>
        <dbReference type="PROSITE" id="PS51005"/>
    </source>
</evidence>
<evidence type="ECO:0000256" key="1">
    <source>
        <dbReference type="ARBA" id="ARBA00023015"/>
    </source>
</evidence>
<reference evidence="6" key="1">
    <citation type="journal article" date="2012" name="Nat. Biotechnol.">
        <title>Reference genome sequence of the model plant Setaria.</title>
        <authorList>
            <person name="Bennetzen J.L."/>
            <person name="Schmutz J."/>
            <person name="Wang H."/>
            <person name="Percifield R."/>
            <person name="Hawkins J."/>
            <person name="Pontaroli A.C."/>
            <person name="Estep M."/>
            <person name="Feng L."/>
            <person name="Vaughn J.N."/>
            <person name="Grimwood J."/>
            <person name="Jenkins J."/>
            <person name="Barry K."/>
            <person name="Lindquist E."/>
            <person name="Hellsten U."/>
            <person name="Deshpande S."/>
            <person name="Wang X."/>
            <person name="Wu X."/>
            <person name="Mitros T."/>
            <person name="Triplett J."/>
            <person name="Yang X."/>
            <person name="Ye C.Y."/>
            <person name="Mauro-Herrera M."/>
            <person name="Wang L."/>
            <person name="Li P."/>
            <person name="Sharma M."/>
            <person name="Sharma R."/>
            <person name="Ronald P.C."/>
            <person name="Panaud O."/>
            <person name="Kellogg E.A."/>
            <person name="Brutnell T.P."/>
            <person name="Doust A.N."/>
            <person name="Tuskan G.A."/>
            <person name="Rokhsar D."/>
            <person name="Devos K.M."/>
        </authorList>
    </citation>
    <scope>NUCLEOTIDE SEQUENCE [LARGE SCALE GENOMIC DNA]</scope>
    <source>
        <strain evidence="6">Yugu1</strain>
    </source>
</reference>
<protein>
    <recommendedName>
        <fullName evidence="5">NAC domain-containing protein</fullName>
    </recommendedName>
</protein>
<gene>
    <name evidence="6" type="ORF">SETIT_1G129100v2</name>
</gene>
<evidence type="ECO:0000256" key="4">
    <source>
        <dbReference type="ARBA" id="ARBA00023242"/>
    </source>
</evidence>
<dbReference type="AlphaFoldDB" id="A0A368PLX4"/>
<dbReference type="SUPFAM" id="SSF101941">
    <property type="entry name" value="NAC domain"/>
    <property type="match status" value="1"/>
</dbReference>
<accession>A0A368PLX4</accession>
<dbReference type="InterPro" id="IPR003441">
    <property type="entry name" value="NAC-dom"/>
</dbReference>
<dbReference type="OrthoDB" id="682680at2759"/>
<dbReference type="GO" id="GO:0006355">
    <property type="term" value="P:regulation of DNA-templated transcription"/>
    <property type="evidence" value="ECO:0007669"/>
    <property type="project" value="InterPro"/>
</dbReference>
<organism evidence="6">
    <name type="scientific">Setaria italica</name>
    <name type="common">Foxtail millet</name>
    <name type="synonym">Panicum italicum</name>
    <dbReference type="NCBI Taxonomy" id="4555"/>
    <lineage>
        <taxon>Eukaryota</taxon>
        <taxon>Viridiplantae</taxon>
        <taxon>Streptophyta</taxon>
        <taxon>Embryophyta</taxon>
        <taxon>Tracheophyta</taxon>
        <taxon>Spermatophyta</taxon>
        <taxon>Magnoliopsida</taxon>
        <taxon>Liliopsida</taxon>
        <taxon>Poales</taxon>
        <taxon>Poaceae</taxon>
        <taxon>PACMAD clade</taxon>
        <taxon>Panicoideae</taxon>
        <taxon>Panicodae</taxon>
        <taxon>Paniceae</taxon>
        <taxon>Cenchrinae</taxon>
        <taxon>Setaria</taxon>
    </lineage>
</organism>
<dbReference type="PANTHER" id="PTHR31719">
    <property type="entry name" value="NAC TRANSCRIPTION FACTOR 56"/>
    <property type="match status" value="1"/>
</dbReference>
<dbReference type="PROSITE" id="PS51005">
    <property type="entry name" value="NAC"/>
    <property type="match status" value="1"/>
</dbReference>
<dbReference type="PANTHER" id="PTHR31719:SF116">
    <property type="entry name" value="NAC DOMAIN-CONTAINING PROTEIN"/>
    <property type="match status" value="1"/>
</dbReference>